<gene>
    <name evidence="2" type="ORF">HF295_02100</name>
</gene>
<reference evidence="2 3" key="1">
    <citation type="submission" date="2020-04" db="EMBL/GenBank/DDBJ databases">
        <authorList>
            <person name="Zheng R.K."/>
            <person name="Sun C.M."/>
        </authorList>
    </citation>
    <scope>NUCLEOTIDE SEQUENCE [LARGE SCALE GENOMIC DNA]</scope>
    <source>
        <strain evidence="3">zrk29</strain>
    </source>
</reference>
<accession>A0A7L6N0E9</accession>
<organism evidence="2 3">
    <name type="scientific">Hujiaoplasma nucleasis</name>
    <dbReference type="NCBI Taxonomy" id="2725268"/>
    <lineage>
        <taxon>Bacteria</taxon>
        <taxon>Bacillati</taxon>
        <taxon>Mycoplasmatota</taxon>
        <taxon>Mollicutes</taxon>
        <taxon>Candidatus Izemoplasmatales</taxon>
        <taxon>Hujiaoplasmataceae</taxon>
        <taxon>Hujiaoplasma</taxon>
    </lineage>
</organism>
<name>A0A7L6N0E9_9MOLU</name>
<keyword evidence="3" id="KW-1185">Reference proteome</keyword>
<proteinExistence type="predicted"/>
<dbReference type="EMBL" id="CP051151">
    <property type="protein sequence ID" value="QLY39713.1"/>
    <property type="molecule type" value="Genomic_DNA"/>
</dbReference>
<dbReference type="RefSeq" id="WP_312032193.1">
    <property type="nucleotide sequence ID" value="NZ_CP051151.1"/>
</dbReference>
<evidence type="ECO:0000256" key="1">
    <source>
        <dbReference type="SAM" id="SignalP"/>
    </source>
</evidence>
<evidence type="ECO:0000313" key="2">
    <source>
        <dbReference type="EMBL" id="QLY39713.1"/>
    </source>
</evidence>
<sequence length="209" mass="24063">MKKFVMLCVLSMMVVLNLATLEAEEYTNYQEIIFEDGEVELLKEYSNSDYKSYYKKTKKRKMFGWRIHVVNKNEALDFIAETKIKIFNSGLTPISYKIELETKEVSKQQISASGEIKIKGSGTKKQFKGSVDASIKSSVSLTTTTTNSETYEFNIQVDPMTYVSIVTRGTGEVNNGVGSYYFFWIRTKKGGWETFTVLTEYHEIIKQRF</sequence>
<keyword evidence="1" id="KW-0732">Signal</keyword>
<feature type="chain" id="PRO_5029534345" evidence="1">
    <location>
        <begin position="24"/>
        <end position="209"/>
    </location>
</feature>
<protein>
    <submittedName>
        <fullName evidence="2">Uncharacterized protein</fullName>
    </submittedName>
</protein>
<feature type="signal peptide" evidence="1">
    <location>
        <begin position="1"/>
        <end position="23"/>
    </location>
</feature>
<dbReference type="AlphaFoldDB" id="A0A7L6N0E9"/>
<dbReference type="Proteomes" id="UP000512167">
    <property type="component" value="Chromosome"/>
</dbReference>
<dbReference type="KEGG" id="tbk:HF295_02100"/>
<evidence type="ECO:0000313" key="3">
    <source>
        <dbReference type="Proteomes" id="UP000512167"/>
    </source>
</evidence>